<protein>
    <recommendedName>
        <fullName evidence="3">LamG-like jellyroll fold domain-containing protein</fullName>
    </recommendedName>
</protein>
<dbReference type="AlphaFoldDB" id="A0A8J3TBH5"/>
<dbReference type="Gene3D" id="2.60.120.200">
    <property type="match status" value="2"/>
</dbReference>
<proteinExistence type="predicted"/>
<dbReference type="SUPFAM" id="SSF49899">
    <property type="entry name" value="Concanavalin A-like lectins/glucanases"/>
    <property type="match status" value="2"/>
</dbReference>
<dbReference type="Proteomes" id="UP000599074">
    <property type="component" value="Unassembled WGS sequence"/>
</dbReference>
<dbReference type="GO" id="GO:0006955">
    <property type="term" value="P:immune response"/>
    <property type="evidence" value="ECO:0007669"/>
    <property type="project" value="InterPro"/>
</dbReference>
<accession>A0A8J3TBH5</accession>
<dbReference type="EMBL" id="BOON01000027">
    <property type="protein sequence ID" value="GII23289.1"/>
    <property type="molecule type" value="Genomic_DNA"/>
</dbReference>
<keyword evidence="2" id="KW-1015">Disulfide bond</keyword>
<keyword evidence="5" id="KW-1185">Reference proteome</keyword>
<evidence type="ECO:0000256" key="2">
    <source>
        <dbReference type="ARBA" id="ARBA00023157"/>
    </source>
</evidence>
<dbReference type="Pfam" id="PF13385">
    <property type="entry name" value="Laminin_G_3"/>
    <property type="match status" value="2"/>
</dbReference>
<evidence type="ECO:0000256" key="1">
    <source>
        <dbReference type="ARBA" id="ARBA00022729"/>
    </source>
</evidence>
<feature type="domain" description="LamG-like jellyroll fold" evidence="3">
    <location>
        <begin position="1004"/>
        <end position="1150"/>
    </location>
</feature>
<dbReference type="PANTHER" id="PTHR46943">
    <property type="entry name" value="PENTRAXIN-RELATED PROTEIN PTX3"/>
    <property type="match status" value="1"/>
</dbReference>
<evidence type="ECO:0000313" key="4">
    <source>
        <dbReference type="EMBL" id="GII23289.1"/>
    </source>
</evidence>
<dbReference type="InterPro" id="IPR013320">
    <property type="entry name" value="ConA-like_dom_sf"/>
</dbReference>
<name>A0A8J3TBH5_9ACTN</name>
<dbReference type="InterPro" id="IPR042837">
    <property type="entry name" value="PTX3"/>
</dbReference>
<comment type="caution">
    <text evidence="4">The sequence shown here is derived from an EMBL/GenBank/DDBJ whole genome shotgun (WGS) entry which is preliminary data.</text>
</comment>
<dbReference type="InterPro" id="IPR006558">
    <property type="entry name" value="LamG-like"/>
</dbReference>
<dbReference type="SMART" id="SM00560">
    <property type="entry name" value="LamGL"/>
    <property type="match status" value="2"/>
</dbReference>
<reference evidence="4" key="1">
    <citation type="submission" date="2021-01" db="EMBL/GenBank/DDBJ databases">
        <title>Whole genome shotgun sequence of Planosporangium mesophilum NBRC 109066.</title>
        <authorList>
            <person name="Komaki H."/>
            <person name="Tamura T."/>
        </authorList>
    </citation>
    <scope>NUCLEOTIDE SEQUENCE</scope>
    <source>
        <strain evidence="4">NBRC 109066</strain>
    </source>
</reference>
<evidence type="ECO:0000313" key="5">
    <source>
        <dbReference type="Proteomes" id="UP000599074"/>
    </source>
</evidence>
<dbReference type="PANTHER" id="PTHR46943:SF1">
    <property type="entry name" value="PENTRAXIN-RELATED PROTEIN PTX3"/>
    <property type="match status" value="1"/>
</dbReference>
<gene>
    <name evidence="4" type="ORF">Pme01_28860</name>
</gene>
<evidence type="ECO:0000259" key="3">
    <source>
        <dbReference type="SMART" id="SM00560"/>
    </source>
</evidence>
<keyword evidence="1" id="KW-0732">Signal</keyword>
<feature type="domain" description="LamG-like jellyroll fold" evidence="3">
    <location>
        <begin position="782"/>
        <end position="921"/>
    </location>
</feature>
<organism evidence="4 5">
    <name type="scientific">Planosporangium mesophilum</name>
    <dbReference type="NCBI Taxonomy" id="689768"/>
    <lineage>
        <taxon>Bacteria</taxon>
        <taxon>Bacillati</taxon>
        <taxon>Actinomycetota</taxon>
        <taxon>Actinomycetes</taxon>
        <taxon>Micromonosporales</taxon>
        <taxon>Micromonosporaceae</taxon>
        <taxon>Planosporangium</taxon>
    </lineage>
</organism>
<sequence>MTRLGLVAVLAMGVGLSARSDVPARPDQRVGQQETMKQTEAEARATAKAVGRPIEIGAFRGERQDIWANPDGSYTEYIHQQPARTVKNNKWVTPDATLVRNPDGSVTPNAATFGLRLSGGGSGPLVTATRGGRVMSLTWPGLLPAPVLDGATATYPEVLPGVDLVVNAGVETFSHVLVVKTREATQRPELRELALGLKTSGLTLRDAGNGRTAAVDTATGGRVFEAPQPMMWDAGDEAAERRLAAEQGKSPAQPSRVAPETARKAKLKVHAGDGALRLTTDAALLADSSTRLPLFIDPVWTTSTRSFWTMVDSGYPAEEYPNFAGKTDERAGYCPPDSTCNQSKIKRLLYSLPTNLAGKDIISAQFQVSLVRGWNTTARDIQLYGMGGGINGATNWGNMPAWSRLIQTKSLGAEQACTSSARNSVFDATSEARLAAASGWTTTTFGIKAANESNNQYWKRFCNNAILVVNWNRTPGQPLRQDLTLSPGGSCVTGASAPYVDTPPRLSAVLHDPDHLAEAGDVEDLIAEFRVQWTPPGGSLQTVTWQSSWKVSGSRFDYTVPSTIPQNVTISWDVRAYDGTAWGAWSSDGGRGRCEFVYDNTTPTPPLVSSPEFLDDELVDCAAYTDATWRDGVGVYTTFTFDSAATDVVEYRYGFNTNPSPSNVVRPATAGGPAQVTWLAERDGPNFVTVQAVDRAGKASAIANCAFRVGAGKAPVALWNLSDGAGSKTAADERGVAPATVHGDVRFGVPGPGGPSDKAARFDGTGDTYLQTGTAGLIDTAKSFAVAAWVRLASADRNQTLVTQDGTGEPGFTLGFDATEAKWLFSLPKNDVDTLGKWRVTSDVDAQVGVWTHLTAVYDAKAQKITLYVNGTATTSAPRRGAWTSHGAIQIGQSLDKAWYYDYLDGDVAEVTMFNRLVVAAEAAKLAELKPTRRGYWQLNTQTGGVSPEVGGGQGLALGGGATVAVSDLFADPPVLPMVGDGELRLDGVDDHAATAAPLIDTDRSFTVTVRARVASPDAGGPAMTMLSQKGTNQASGFIVRRNAANRWELAMPASDTVGAVETRAVDDQAPPTGEQSGQLLALTYNALTGELRLYVDGQLAQSARATRVTPWDANGGLQVGRAFIDGQWREPFAGAIDEVRVYSGVLDPTTIQQLNQIVELPDL</sequence>